<name>A0A3B0VBP6_9ZZZZ</name>
<accession>A0A3B0VBP6</accession>
<gene>
    <name evidence="1" type="ORF">MNBD_BACTEROID07-83</name>
</gene>
<protein>
    <recommendedName>
        <fullName evidence="2">DUF2851 family protein</fullName>
    </recommendedName>
</protein>
<evidence type="ECO:0008006" key="2">
    <source>
        <dbReference type="Google" id="ProtNLM"/>
    </source>
</evidence>
<organism evidence="1">
    <name type="scientific">hydrothermal vent metagenome</name>
    <dbReference type="NCBI Taxonomy" id="652676"/>
    <lineage>
        <taxon>unclassified sequences</taxon>
        <taxon>metagenomes</taxon>
        <taxon>ecological metagenomes</taxon>
    </lineage>
</organism>
<evidence type="ECO:0000313" key="1">
    <source>
        <dbReference type="EMBL" id="VAW29396.1"/>
    </source>
</evidence>
<reference evidence="1" key="1">
    <citation type="submission" date="2018-06" db="EMBL/GenBank/DDBJ databases">
        <authorList>
            <person name="Zhirakovskaya E."/>
        </authorList>
    </citation>
    <scope>NUCLEOTIDE SEQUENCE</scope>
</reference>
<dbReference type="InterPro" id="IPR021272">
    <property type="entry name" value="DUF2851"/>
</dbReference>
<dbReference type="Pfam" id="PF11013">
    <property type="entry name" value="DUF2851"/>
    <property type="match status" value="1"/>
</dbReference>
<dbReference type="EMBL" id="UOET01000360">
    <property type="protein sequence ID" value="VAW29396.1"/>
    <property type="molecule type" value="Genomic_DNA"/>
</dbReference>
<feature type="non-terminal residue" evidence="1">
    <location>
        <position position="1"/>
    </location>
</feature>
<sequence length="160" mass="18445">HPRNFPTIRIAQFAHLFCRSTALLQKILEAEKLADVISLLQTEASGYWLTHFRFGKSGASRPKKMGKPSLHLILINTIIPFVFVYGKRTNRQHLCEKAIDWLGSLPPEKNYITRNFSLLEIKPENAMQTQALIQLKTFYCNNKQCLHCAIGHHLLKSNRF</sequence>
<proteinExistence type="predicted"/>
<dbReference type="AlphaFoldDB" id="A0A3B0VBP6"/>